<organism evidence="1 2">
    <name type="scientific">Candidatus Nitrosymbiomonas proteolyticus</name>
    <dbReference type="NCBI Taxonomy" id="2608984"/>
    <lineage>
        <taxon>Bacteria</taxon>
        <taxon>Bacillati</taxon>
        <taxon>Armatimonadota</taxon>
        <taxon>Armatimonadota incertae sedis</taxon>
        <taxon>Candidatus Nitrosymbiomonas</taxon>
    </lineage>
</organism>
<name>A0A809S6C4_9BACT</name>
<dbReference type="KEGG" id="npy:NPRO_23920"/>
<accession>A0A809S6C4</accession>
<dbReference type="AlphaFoldDB" id="A0A809S6C4"/>
<reference evidence="1" key="1">
    <citation type="journal article" name="DNA Res.">
        <title>The physiological potential of anammox bacteria as revealed by their core genome structure.</title>
        <authorList>
            <person name="Okubo T."/>
            <person name="Toyoda A."/>
            <person name="Fukuhara K."/>
            <person name="Uchiyama I."/>
            <person name="Harigaya Y."/>
            <person name="Kuroiwa M."/>
            <person name="Suzuki T."/>
            <person name="Murakami Y."/>
            <person name="Suwa Y."/>
            <person name="Takami H."/>
        </authorList>
    </citation>
    <scope>NUCLEOTIDE SEQUENCE</scope>
    <source>
        <strain evidence="1">317325-2</strain>
    </source>
</reference>
<gene>
    <name evidence="1" type="ORF">NPRO_23920</name>
</gene>
<dbReference type="Proteomes" id="UP000662873">
    <property type="component" value="Chromosome"/>
</dbReference>
<proteinExistence type="predicted"/>
<evidence type="ECO:0000313" key="2">
    <source>
        <dbReference type="Proteomes" id="UP000662873"/>
    </source>
</evidence>
<sequence>MGVSKRDLRNRNLMARPHRMGPGQVRRELRQGFALPSVGNHLSATGLPPTPEIGPLSTLEPSVELTRTVAEVRTIAGVRRFFRSFAESISNHASFYGKKGVGGQLKISEGWVNGNA</sequence>
<dbReference type="EMBL" id="AP021858">
    <property type="protein sequence ID" value="BBO24797.1"/>
    <property type="molecule type" value="Genomic_DNA"/>
</dbReference>
<evidence type="ECO:0000313" key="1">
    <source>
        <dbReference type="EMBL" id="BBO24797.1"/>
    </source>
</evidence>
<protein>
    <submittedName>
        <fullName evidence="1">Uncharacterized protein</fullName>
    </submittedName>
</protein>